<evidence type="ECO:0000313" key="4">
    <source>
        <dbReference type="Proteomes" id="UP000291591"/>
    </source>
</evidence>
<dbReference type="EMBL" id="SHKL01000001">
    <property type="protein sequence ID" value="RZT87361.1"/>
    <property type="molecule type" value="Genomic_DNA"/>
</dbReference>
<sequence length="258" mass="26999">MSAPGSVAASLTVENDRLASAVAAAEASTPVPTCPGWDLRSVLKHVGRGDRWAAQMVAGRATEVLSPRDVVGGRPPEGGPDAEADWLRGGVRELLEAVESVGPDTPIWTFTGPKPAAWWIRRRLHEATVHRADVVLALGETFEIAPDLAADGVSEWLDLVASRPASDDGPLPAGATLHLHATDDELGAAGEWLLRGEAADGGSAVVWEHGHGKGDAAVRGTAADLLLGVTRRISSDAASLQVLGDAAVWTRWLERTGF</sequence>
<dbReference type="GO" id="GO:0005886">
    <property type="term" value="C:plasma membrane"/>
    <property type="evidence" value="ECO:0007669"/>
    <property type="project" value="TreeGrafter"/>
</dbReference>
<feature type="domain" description="Mycothiol-dependent maleylpyruvate isomerase metal-binding" evidence="2">
    <location>
        <begin position="11"/>
        <end position="134"/>
    </location>
</feature>
<dbReference type="PANTHER" id="PTHR40758:SF1">
    <property type="entry name" value="CONSERVED PROTEIN"/>
    <property type="match status" value="1"/>
</dbReference>
<gene>
    <name evidence="3" type="ORF">EV383_4281</name>
</gene>
<protein>
    <submittedName>
        <fullName evidence="3">Uncharacterized protein (TIGR03083 family)</fullName>
    </submittedName>
</protein>
<dbReference type="RefSeq" id="WP_130291529.1">
    <property type="nucleotide sequence ID" value="NZ_SHKL01000001.1"/>
</dbReference>
<dbReference type="AlphaFoldDB" id="A0A4Q7V1Z5"/>
<dbReference type="Gene3D" id="1.20.120.450">
    <property type="entry name" value="dinb family like domain"/>
    <property type="match status" value="1"/>
</dbReference>
<dbReference type="InterPro" id="IPR024344">
    <property type="entry name" value="MDMPI_metal-binding"/>
</dbReference>
<feature type="domain" description="MDMPI C-terminal" evidence="1">
    <location>
        <begin position="147"/>
        <end position="250"/>
    </location>
</feature>
<name>A0A4Q7V1Z5_PSEST</name>
<dbReference type="NCBIfam" id="TIGR03083">
    <property type="entry name" value="maleylpyruvate isomerase family mycothiol-dependent enzyme"/>
    <property type="match status" value="1"/>
</dbReference>
<dbReference type="Proteomes" id="UP000291591">
    <property type="component" value="Unassembled WGS sequence"/>
</dbReference>
<evidence type="ECO:0000313" key="3">
    <source>
        <dbReference type="EMBL" id="RZT87361.1"/>
    </source>
</evidence>
<accession>A0A4Q7V1Z5</accession>
<dbReference type="InterPro" id="IPR034660">
    <property type="entry name" value="DinB/YfiT-like"/>
</dbReference>
<dbReference type="InterPro" id="IPR010872">
    <property type="entry name" value="MDMPI_C-term_domain"/>
</dbReference>
<evidence type="ECO:0000259" key="1">
    <source>
        <dbReference type="Pfam" id="PF07398"/>
    </source>
</evidence>
<organism evidence="3 4">
    <name type="scientific">Pseudonocardia sediminis</name>
    <dbReference type="NCBI Taxonomy" id="1397368"/>
    <lineage>
        <taxon>Bacteria</taxon>
        <taxon>Bacillati</taxon>
        <taxon>Actinomycetota</taxon>
        <taxon>Actinomycetes</taxon>
        <taxon>Pseudonocardiales</taxon>
        <taxon>Pseudonocardiaceae</taxon>
        <taxon>Pseudonocardia</taxon>
    </lineage>
</organism>
<keyword evidence="4" id="KW-1185">Reference proteome</keyword>
<dbReference type="OrthoDB" id="3671213at2"/>
<dbReference type="SUPFAM" id="SSF109854">
    <property type="entry name" value="DinB/YfiT-like putative metalloenzymes"/>
    <property type="match status" value="1"/>
</dbReference>
<dbReference type="InterPro" id="IPR017517">
    <property type="entry name" value="Maleyloyr_isom"/>
</dbReference>
<evidence type="ECO:0000259" key="2">
    <source>
        <dbReference type="Pfam" id="PF11716"/>
    </source>
</evidence>
<dbReference type="PANTHER" id="PTHR40758">
    <property type="entry name" value="CONSERVED PROTEIN"/>
    <property type="match status" value="1"/>
</dbReference>
<dbReference type="GO" id="GO:0046872">
    <property type="term" value="F:metal ion binding"/>
    <property type="evidence" value="ECO:0007669"/>
    <property type="project" value="InterPro"/>
</dbReference>
<comment type="caution">
    <text evidence="3">The sequence shown here is derived from an EMBL/GenBank/DDBJ whole genome shotgun (WGS) entry which is preliminary data.</text>
</comment>
<reference evidence="3 4" key="1">
    <citation type="submission" date="2019-02" db="EMBL/GenBank/DDBJ databases">
        <title>Sequencing the genomes of 1000 actinobacteria strains.</title>
        <authorList>
            <person name="Klenk H.-P."/>
        </authorList>
    </citation>
    <scope>NUCLEOTIDE SEQUENCE [LARGE SCALE GENOMIC DNA]</scope>
    <source>
        <strain evidence="3 4">DSM 45779</strain>
    </source>
</reference>
<dbReference type="Pfam" id="PF11716">
    <property type="entry name" value="MDMPI_N"/>
    <property type="match status" value="1"/>
</dbReference>
<dbReference type="Pfam" id="PF07398">
    <property type="entry name" value="MDMPI_C"/>
    <property type="match status" value="1"/>
</dbReference>
<proteinExistence type="predicted"/>